<evidence type="ECO:0000313" key="2">
    <source>
        <dbReference type="EMBL" id="GLI00678.1"/>
    </source>
</evidence>
<name>A0ABQ5R374_9ACTN</name>
<protein>
    <recommendedName>
        <fullName evidence="4">Terminase small subunit</fullName>
    </recommendedName>
</protein>
<dbReference type="Proteomes" id="UP001144280">
    <property type="component" value="Unassembled WGS sequence"/>
</dbReference>
<feature type="compositionally biased region" description="Acidic residues" evidence="1">
    <location>
        <begin position="165"/>
        <end position="174"/>
    </location>
</feature>
<sequence length="183" mass="20588">MWTVAELSRKPKQIRNRLRRGRNLERDLQMYAEETGFKPVEEWDYVELARGRPRDKDGGFRGSAPKWITPKVVAEAKKRLQDKAFGSLMQAAGVASKTLIELMKDPDTDARTRADIAKFIYEQLNGKAAVKVDVEAKIGPADFLAGALVLDDGSPAHPIINGEFTAEDDEEEEDLRPLPERRP</sequence>
<reference evidence="2" key="1">
    <citation type="submission" date="2022-12" db="EMBL/GenBank/DDBJ databases">
        <title>New Phytohabitans aurantiacus sp. RD004123 nov., an actinomycete isolated from soil.</title>
        <authorList>
            <person name="Triningsih D.W."/>
            <person name="Harunari E."/>
            <person name="Igarashi Y."/>
        </authorList>
    </citation>
    <scope>NUCLEOTIDE SEQUENCE</scope>
    <source>
        <strain evidence="2">RD004123</strain>
    </source>
</reference>
<evidence type="ECO:0000256" key="1">
    <source>
        <dbReference type="SAM" id="MobiDB-lite"/>
    </source>
</evidence>
<comment type="caution">
    <text evidence="2">The sequence shown here is derived from an EMBL/GenBank/DDBJ whole genome shotgun (WGS) entry which is preliminary data.</text>
</comment>
<organism evidence="2 3">
    <name type="scientific">Phytohabitans aurantiacus</name>
    <dbReference type="NCBI Taxonomy" id="3016789"/>
    <lineage>
        <taxon>Bacteria</taxon>
        <taxon>Bacillati</taxon>
        <taxon>Actinomycetota</taxon>
        <taxon>Actinomycetes</taxon>
        <taxon>Micromonosporales</taxon>
        <taxon>Micromonosporaceae</taxon>
    </lineage>
</organism>
<proteinExistence type="predicted"/>
<evidence type="ECO:0000313" key="3">
    <source>
        <dbReference type="Proteomes" id="UP001144280"/>
    </source>
</evidence>
<accession>A0ABQ5R374</accession>
<dbReference type="EMBL" id="BSDI01000034">
    <property type="protein sequence ID" value="GLI00678.1"/>
    <property type="molecule type" value="Genomic_DNA"/>
</dbReference>
<keyword evidence="3" id="KW-1185">Reference proteome</keyword>
<evidence type="ECO:0008006" key="4">
    <source>
        <dbReference type="Google" id="ProtNLM"/>
    </source>
</evidence>
<feature type="region of interest" description="Disordered" evidence="1">
    <location>
        <begin position="159"/>
        <end position="183"/>
    </location>
</feature>
<gene>
    <name evidence="2" type="ORF">Pa4123_59540</name>
</gene>